<dbReference type="GO" id="GO:0005840">
    <property type="term" value="C:ribosome"/>
    <property type="evidence" value="ECO:0007669"/>
    <property type="project" value="UniProtKB-KW"/>
</dbReference>
<dbReference type="InterPro" id="IPR020070">
    <property type="entry name" value="Ribosomal_bL9_N"/>
</dbReference>
<evidence type="ECO:0000259" key="8">
    <source>
        <dbReference type="Pfam" id="PF01281"/>
    </source>
</evidence>
<gene>
    <name evidence="7" type="primary">rplI</name>
    <name evidence="10" type="ORF">Lyticum_00247</name>
</gene>
<dbReference type="Gene3D" id="3.10.430.100">
    <property type="entry name" value="Ribosomal protein L9, C-terminal domain"/>
    <property type="match status" value="1"/>
</dbReference>
<accession>A0AAE5AH23</accession>
<keyword evidence="5 7" id="KW-0687">Ribonucleoprotein</keyword>
<dbReference type="Pfam" id="PF03948">
    <property type="entry name" value="Ribosomal_L9_C"/>
    <property type="match status" value="1"/>
</dbReference>
<dbReference type="Proteomes" id="UP001289135">
    <property type="component" value="Unassembled WGS sequence"/>
</dbReference>
<evidence type="ECO:0000256" key="3">
    <source>
        <dbReference type="ARBA" id="ARBA00022884"/>
    </source>
</evidence>
<keyword evidence="2 7" id="KW-0699">rRNA-binding</keyword>
<dbReference type="Gene3D" id="3.40.5.10">
    <property type="entry name" value="Ribosomal protein L9, N-terminal domain"/>
    <property type="match status" value="1"/>
</dbReference>
<comment type="function">
    <text evidence="7">Binds to the 23S rRNA.</text>
</comment>
<evidence type="ECO:0000256" key="5">
    <source>
        <dbReference type="ARBA" id="ARBA00023274"/>
    </source>
</evidence>
<organism evidence="10 11">
    <name type="scientific">Lyticum sinuosum</name>
    <dbReference type="NCBI Taxonomy" id="1332059"/>
    <lineage>
        <taxon>Bacteria</taxon>
        <taxon>Pseudomonadati</taxon>
        <taxon>Pseudomonadota</taxon>
        <taxon>Alphaproteobacteria</taxon>
        <taxon>Rickettsiales</taxon>
        <taxon>Lyticum</taxon>
    </lineage>
</organism>
<dbReference type="InterPro" id="IPR020594">
    <property type="entry name" value="Ribosomal_bL9_bac/chp"/>
</dbReference>
<dbReference type="NCBIfam" id="TIGR00158">
    <property type="entry name" value="L9"/>
    <property type="match status" value="1"/>
</dbReference>
<dbReference type="EMBL" id="JARGYU010000001">
    <property type="protein sequence ID" value="MDZ5761085.1"/>
    <property type="molecule type" value="Genomic_DNA"/>
</dbReference>
<name>A0AAE5AH23_9RICK</name>
<evidence type="ECO:0000313" key="10">
    <source>
        <dbReference type="EMBL" id="MDZ5761085.1"/>
    </source>
</evidence>
<evidence type="ECO:0000256" key="4">
    <source>
        <dbReference type="ARBA" id="ARBA00022980"/>
    </source>
</evidence>
<comment type="similarity">
    <text evidence="1 7">Belongs to the bacterial ribosomal protein bL9 family.</text>
</comment>
<evidence type="ECO:0000256" key="2">
    <source>
        <dbReference type="ARBA" id="ARBA00022730"/>
    </source>
</evidence>
<dbReference type="InterPro" id="IPR000244">
    <property type="entry name" value="Ribosomal_bL9"/>
</dbReference>
<protein>
    <recommendedName>
        <fullName evidence="6 7">Large ribosomal subunit protein bL9</fullName>
    </recommendedName>
</protein>
<dbReference type="InterPro" id="IPR009027">
    <property type="entry name" value="Ribosomal_bL9/RNase_H1_N"/>
</dbReference>
<dbReference type="GO" id="GO:0019843">
    <property type="term" value="F:rRNA binding"/>
    <property type="evidence" value="ECO:0007669"/>
    <property type="project" value="UniProtKB-UniRule"/>
</dbReference>
<evidence type="ECO:0000313" key="11">
    <source>
        <dbReference type="Proteomes" id="UP001289135"/>
    </source>
</evidence>
<keyword evidence="4 7" id="KW-0689">Ribosomal protein</keyword>
<dbReference type="InterPro" id="IPR036791">
    <property type="entry name" value="Ribosomal_bL9_C_sf"/>
</dbReference>
<dbReference type="PANTHER" id="PTHR21368">
    <property type="entry name" value="50S RIBOSOMAL PROTEIN L9"/>
    <property type="match status" value="1"/>
</dbReference>
<dbReference type="HAMAP" id="MF_00503">
    <property type="entry name" value="Ribosomal_bL9"/>
    <property type="match status" value="1"/>
</dbReference>
<dbReference type="GO" id="GO:0003735">
    <property type="term" value="F:structural constituent of ribosome"/>
    <property type="evidence" value="ECO:0007669"/>
    <property type="project" value="InterPro"/>
</dbReference>
<dbReference type="AlphaFoldDB" id="A0AAE5AH23"/>
<evidence type="ECO:0000256" key="1">
    <source>
        <dbReference type="ARBA" id="ARBA00010605"/>
    </source>
</evidence>
<feature type="domain" description="Ribosomal protein L9" evidence="8">
    <location>
        <begin position="5"/>
        <end position="47"/>
    </location>
</feature>
<evidence type="ECO:0000256" key="6">
    <source>
        <dbReference type="ARBA" id="ARBA00035292"/>
    </source>
</evidence>
<dbReference type="RefSeq" id="WP_322498514.1">
    <property type="nucleotide sequence ID" value="NZ_JARGYU010000001.1"/>
</dbReference>
<comment type="caution">
    <text evidence="10">The sequence shown here is derived from an EMBL/GenBank/DDBJ whole genome shotgun (WGS) entry which is preliminary data.</text>
</comment>
<dbReference type="GO" id="GO:0006412">
    <property type="term" value="P:translation"/>
    <property type="evidence" value="ECO:0007669"/>
    <property type="project" value="UniProtKB-UniRule"/>
</dbReference>
<proteinExistence type="inferred from homology"/>
<reference evidence="10" key="1">
    <citation type="submission" date="2023-02" db="EMBL/GenBank/DDBJ databases">
        <title>Host association and intracellularity evolved multiple times independently in the Rickettsiales.</title>
        <authorList>
            <person name="Castelli M."/>
            <person name="Nardi T."/>
            <person name="Gammuto L."/>
            <person name="Bellinzona G."/>
            <person name="Sabaneyeva E."/>
            <person name="Potekhin A."/>
            <person name="Serra V."/>
            <person name="Petroni G."/>
            <person name="Sassera D."/>
        </authorList>
    </citation>
    <scope>NUCLEOTIDE SEQUENCE</scope>
    <source>
        <strain evidence="10">USBL-36I1</strain>
    </source>
</reference>
<dbReference type="InterPro" id="IPR036935">
    <property type="entry name" value="Ribosomal_bL9_N_sf"/>
</dbReference>
<dbReference type="SUPFAM" id="SSF55658">
    <property type="entry name" value="L9 N-domain-like"/>
    <property type="match status" value="1"/>
</dbReference>
<feature type="domain" description="Large ribosomal subunit protein bL9 C-terminal" evidence="9">
    <location>
        <begin position="67"/>
        <end position="143"/>
    </location>
</feature>
<keyword evidence="3 7" id="KW-0694">RNA-binding</keyword>
<evidence type="ECO:0000259" key="9">
    <source>
        <dbReference type="Pfam" id="PF03948"/>
    </source>
</evidence>
<dbReference type="GO" id="GO:1990904">
    <property type="term" value="C:ribonucleoprotein complex"/>
    <property type="evidence" value="ECO:0007669"/>
    <property type="project" value="UniProtKB-KW"/>
</dbReference>
<sequence>MGLLKVILLKNMNRIGSIGDTVQVRRGYANYLIRIGYAIRETLENIEFFKEKKALIEKTENEARALAHSIKDEINEKVIEMNVHADDNGNLYGSVTSKDIIEKCKELFNIDIKTGKFLNINRIKHIGDFKIQIELYIGIIAEIYLFLRNADKKYY</sequence>
<evidence type="ECO:0000256" key="7">
    <source>
        <dbReference type="HAMAP-Rule" id="MF_00503"/>
    </source>
</evidence>
<keyword evidence="11" id="KW-1185">Reference proteome</keyword>
<dbReference type="InterPro" id="IPR020069">
    <property type="entry name" value="Ribosomal_bL9_C"/>
</dbReference>
<dbReference type="Pfam" id="PF01281">
    <property type="entry name" value="Ribosomal_L9_N"/>
    <property type="match status" value="1"/>
</dbReference>
<dbReference type="SUPFAM" id="SSF55653">
    <property type="entry name" value="Ribosomal protein L9 C-domain"/>
    <property type="match status" value="1"/>
</dbReference>